<organism evidence="1 2">
    <name type="scientific">Mesobacillus selenatarsenatis (strain DSM 18680 / JCM 14380 / FERM P-15431 / SF-1)</name>
    <dbReference type="NCBI Taxonomy" id="1321606"/>
    <lineage>
        <taxon>Bacteria</taxon>
        <taxon>Bacillati</taxon>
        <taxon>Bacillota</taxon>
        <taxon>Bacilli</taxon>
        <taxon>Bacillales</taxon>
        <taxon>Bacillaceae</taxon>
        <taxon>Mesobacillus</taxon>
    </lineage>
</organism>
<sequence length="37" mass="4336">MGHRKLYKPETGYLLVKGPIEIFYKPKPEIFSAKRVT</sequence>
<dbReference type="AlphaFoldDB" id="A0A0A8X2N8"/>
<evidence type="ECO:0000313" key="2">
    <source>
        <dbReference type="Proteomes" id="UP000031014"/>
    </source>
</evidence>
<name>A0A0A8X2N8_MESS1</name>
<proteinExistence type="predicted"/>
<comment type="caution">
    <text evidence="1">The sequence shown here is derived from an EMBL/GenBank/DDBJ whole genome shotgun (WGS) entry which is preliminary data.</text>
</comment>
<accession>A0A0A8X2N8</accession>
<dbReference type="STRING" id="1321606.SAMD00020551_2356"/>
<reference evidence="1 2" key="1">
    <citation type="submission" date="2013-06" db="EMBL/GenBank/DDBJ databases">
        <title>Whole genome shotgun sequence of Bacillus selenatarsenatis SF-1.</title>
        <authorList>
            <person name="Kuroda M."/>
            <person name="Sei K."/>
            <person name="Yamashita M."/>
            <person name="Ike M."/>
        </authorList>
    </citation>
    <scope>NUCLEOTIDE SEQUENCE [LARGE SCALE GENOMIC DNA]</scope>
    <source>
        <strain evidence="1 2">SF-1</strain>
    </source>
</reference>
<dbReference type="Proteomes" id="UP000031014">
    <property type="component" value="Unassembled WGS sequence"/>
</dbReference>
<keyword evidence="2" id="KW-1185">Reference proteome</keyword>
<protein>
    <submittedName>
        <fullName evidence="1">Uncharacterized protein</fullName>
    </submittedName>
</protein>
<gene>
    <name evidence="1" type="ORF">SAMD00020551_2356</name>
</gene>
<evidence type="ECO:0000313" key="1">
    <source>
        <dbReference type="EMBL" id="GAM14208.1"/>
    </source>
</evidence>
<dbReference type="EMBL" id="BASE01000048">
    <property type="protein sequence ID" value="GAM14208.1"/>
    <property type="molecule type" value="Genomic_DNA"/>
</dbReference>